<comment type="caution">
    <text evidence="1">The sequence shown here is derived from an EMBL/GenBank/DDBJ whole genome shotgun (WGS) entry which is preliminary data.</text>
</comment>
<organism evidence="1 2">
    <name type="scientific">Caerostris extrusa</name>
    <name type="common">Bark spider</name>
    <name type="synonym">Caerostris bankana</name>
    <dbReference type="NCBI Taxonomy" id="172846"/>
    <lineage>
        <taxon>Eukaryota</taxon>
        <taxon>Metazoa</taxon>
        <taxon>Ecdysozoa</taxon>
        <taxon>Arthropoda</taxon>
        <taxon>Chelicerata</taxon>
        <taxon>Arachnida</taxon>
        <taxon>Araneae</taxon>
        <taxon>Araneomorphae</taxon>
        <taxon>Entelegynae</taxon>
        <taxon>Araneoidea</taxon>
        <taxon>Araneidae</taxon>
        <taxon>Caerostris</taxon>
    </lineage>
</organism>
<dbReference type="EMBL" id="BPLR01013720">
    <property type="protein sequence ID" value="GIY63222.1"/>
    <property type="molecule type" value="Genomic_DNA"/>
</dbReference>
<evidence type="ECO:0000313" key="2">
    <source>
        <dbReference type="Proteomes" id="UP001054945"/>
    </source>
</evidence>
<proteinExistence type="predicted"/>
<name>A0AAV4UZF3_CAEEX</name>
<evidence type="ECO:0000313" key="1">
    <source>
        <dbReference type="EMBL" id="GIY63222.1"/>
    </source>
</evidence>
<sequence length="102" mass="11150">MTFRESKKKNPKPSNALSFEAAEASNCIRKHLGDKPLPLSSFPKSLEVSQKRSGHSLPASCHALFRYEESGSTIVLTSPGLFLLFPYKASADASTPPVRETQ</sequence>
<protein>
    <submittedName>
        <fullName evidence="1">Uncharacterized protein</fullName>
    </submittedName>
</protein>
<accession>A0AAV4UZF3</accession>
<dbReference type="AlphaFoldDB" id="A0AAV4UZF3"/>
<keyword evidence="2" id="KW-1185">Reference proteome</keyword>
<reference evidence="1 2" key="1">
    <citation type="submission" date="2021-06" db="EMBL/GenBank/DDBJ databases">
        <title>Caerostris extrusa draft genome.</title>
        <authorList>
            <person name="Kono N."/>
            <person name="Arakawa K."/>
        </authorList>
    </citation>
    <scope>NUCLEOTIDE SEQUENCE [LARGE SCALE GENOMIC DNA]</scope>
</reference>
<dbReference type="Proteomes" id="UP001054945">
    <property type="component" value="Unassembled WGS sequence"/>
</dbReference>
<gene>
    <name evidence="1" type="ORF">CEXT_496111</name>
</gene>